<sequence length="55" mass="6685">MSAYKQKIKWFISEMSNCEEYANQAWHVNHLHICHFSYRLVHRPQIKRKGAPELE</sequence>
<reference evidence="1" key="2">
    <citation type="journal article" date="2015" name="Data Brief">
        <title>Shoot transcriptome of the giant reed, Arundo donax.</title>
        <authorList>
            <person name="Barrero R.A."/>
            <person name="Guerrero F.D."/>
            <person name="Moolhuijzen P."/>
            <person name="Goolsby J.A."/>
            <person name="Tidwell J."/>
            <person name="Bellgard S.E."/>
            <person name="Bellgard M.I."/>
        </authorList>
    </citation>
    <scope>NUCLEOTIDE SEQUENCE</scope>
    <source>
        <tissue evidence="1">Shoot tissue taken approximately 20 cm above the soil surface</tissue>
    </source>
</reference>
<evidence type="ECO:0000313" key="1">
    <source>
        <dbReference type="EMBL" id="JAD21601.1"/>
    </source>
</evidence>
<dbReference type="AlphaFoldDB" id="A0A0A8Y6C8"/>
<name>A0A0A8Y6C8_ARUDO</name>
<organism evidence="1">
    <name type="scientific">Arundo donax</name>
    <name type="common">Giant reed</name>
    <name type="synonym">Donax arundinaceus</name>
    <dbReference type="NCBI Taxonomy" id="35708"/>
    <lineage>
        <taxon>Eukaryota</taxon>
        <taxon>Viridiplantae</taxon>
        <taxon>Streptophyta</taxon>
        <taxon>Embryophyta</taxon>
        <taxon>Tracheophyta</taxon>
        <taxon>Spermatophyta</taxon>
        <taxon>Magnoliopsida</taxon>
        <taxon>Liliopsida</taxon>
        <taxon>Poales</taxon>
        <taxon>Poaceae</taxon>
        <taxon>PACMAD clade</taxon>
        <taxon>Arundinoideae</taxon>
        <taxon>Arundineae</taxon>
        <taxon>Arundo</taxon>
    </lineage>
</organism>
<accession>A0A0A8Y6C8</accession>
<proteinExistence type="predicted"/>
<reference evidence="1" key="1">
    <citation type="submission" date="2014-09" db="EMBL/GenBank/DDBJ databases">
        <authorList>
            <person name="Magalhaes I.L.F."/>
            <person name="Oliveira U."/>
            <person name="Santos F.R."/>
            <person name="Vidigal T.H.D.A."/>
            <person name="Brescovit A.D."/>
            <person name="Santos A.J."/>
        </authorList>
    </citation>
    <scope>NUCLEOTIDE SEQUENCE</scope>
    <source>
        <tissue evidence="1">Shoot tissue taken approximately 20 cm above the soil surface</tissue>
    </source>
</reference>
<protein>
    <submittedName>
        <fullName evidence="1">Uncharacterized protein</fullName>
    </submittedName>
</protein>
<dbReference type="EMBL" id="GBRH01276294">
    <property type="protein sequence ID" value="JAD21601.1"/>
    <property type="molecule type" value="Transcribed_RNA"/>
</dbReference>